<comment type="caution">
    <text evidence="3">The sequence shown here is derived from an EMBL/GenBank/DDBJ whole genome shotgun (WGS) entry which is preliminary data.</text>
</comment>
<evidence type="ECO:0000256" key="1">
    <source>
        <dbReference type="SAM" id="MobiDB-lite"/>
    </source>
</evidence>
<evidence type="ECO:0000313" key="3">
    <source>
        <dbReference type="EMBL" id="KAI1728297.1"/>
    </source>
</evidence>
<dbReference type="AlphaFoldDB" id="A0AAD4NH25"/>
<feature type="compositionally biased region" description="Basic and acidic residues" evidence="1">
    <location>
        <begin position="411"/>
        <end position="442"/>
    </location>
</feature>
<accession>A0AAD4NH25</accession>
<gene>
    <name evidence="3" type="ORF">DdX_00465</name>
</gene>
<evidence type="ECO:0000313" key="4">
    <source>
        <dbReference type="Proteomes" id="UP001201812"/>
    </source>
</evidence>
<dbReference type="EMBL" id="JAKKPZ010000001">
    <property type="protein sequence ID" value="KAI1728297.1"/>
    <property type="molecule type" value="Genomic_DNA"/>
</dbReference>
<dbReference type="Pfam" id="PF07534">
    <property type="entry name" value="TLD"/>
    <property type="match status" value="1"/>
</dbReference>
<dbReference type="Proteomes" id="UP001201812">
    <property type="component" value="Unassembled WGS sequence"/>
</dbReference>
<protein>
    <recommendedName>
        <fullName evidence="2">TLDc domain-containing protein</fullName>
    </recommendedName>
</protein>
<proteinExistence type="predicted"/>
<feature type="region of interest" description="Disordered" evidence="1">
    <location>
        <begin position="1"/>
        <end position="28"/>
    </location>
</feature>
<organism evidence="3 4">
    <name type="scientific">Ditylenchus destructor</name>
    <dbReference type="NCBI Taxonomy" id="166010"/>
    <lineage>
        <taxon>Eukaryota</taxon>
        <taxon>Metazoa</taxon>
        <taxon>Ecdysozoa</taxon>
        <taxon>Nematoda</taxon>
        <taxon>Chromadorea</taxon>
        <taxon>Rhabditida</taxon>
        <taxon>Tylenchina</taxon>
        <taxon>Tylenchomorpha</taxon>
        <taxon>Sphaerularioidea</taxon>
        <taxon>Anguinidae</taxon>
        <taxon>Anguininae</taxon>
        <taxon>Ditylenchus</taxon>
    </lineage>
</organism>
<keyword evidence="4" id="KW-1185">Reference proteome</keyword>
<feature type="domain" description="TLDc" evidence="2">
    <location>
        <begin position="198"/>
        <end position="353"/>
    </location>
</feature>
<feature type="region of interest" description="Disordered" evidence="1">
    <location>
        <begin position="381"/>
        <end position="442"/>
    </location>
</feature>
<reference evidence="3" key="1">
    <citation type="submission" date="2022-01" db="EMBL/GenBank/DDBJ databases">
        <title>Genome Sequence Resource for Two Populations of Ditylenchus destructor, the Migratory Endoparasitic Phytonematode.</title>
        <authorList>
            <person name="Zhang H."/>
            <person name="Lin R."/>
            <person name="Xie B."/>
        </authorList>
    </citation>
    <scope>NUCLEOTIDE SEQUENCE</scope>
    <source>
        <strain evidence="3">BazhouSP</strain>
    </source>
</reference>
<feature type="compositionally biased region" description="Basic residues" evidence="1">
    <location>
        <begin position="1"/>
        <end position="13"/>
    </location>
</feature>
<evidence type="ECO:0000259" key="2">
    <source>
        <dbReference type="SMART" id="SM00584"/>
    </source>
</evidence>
<sequence length="442" mass="50783">MGNQLRRHLKNGHRSRENSLHSTEFRSRENSLHLPTEVQVQIDILFNELTDTEGFVGYWKFQEKFGHLLSTSLWKYLHQIDGHNESLNVFRKVTEVEFRQCAESLFTLTNDELLEILLPADNLIRTCCEAASISLHRDDETWLRSLVQKMESNGSDQESVLAWIDKTCPGICRPIREKIATVFSHRHSDFQQSALPSSEILSPLQMLILCCCLPKNPYFCHPISSLVTEVEFGITWTLLNSCRQNDTLRVEKFQDDLFVYPGATVCIFELDNHEVYAIASDEQWRNAHEKFGGFYTVLFKLSPNFERIDGTPPTVHCNLGKIESSVYGLSYDTALQISETFSNVVALEAWGCQGKLEELEQLKTEIAELEQERQKIREQAVEHKKNGTTKKGKIEEEYIGEESTGESWKQNVDKQLLEMAGKKFSENRRGGVNDRPADDVKR</sequence>
<name>A0AAD4NH25_9BILA</name>
<dbReference type="InterPro" id="IPR006571">
    <property type="entry name" value="TLDc_dom"/>
</dbReference>
<dbReference type="SMART" id="SM00584">
    <property type="entry name" value="TLDc"/>
    <property type="match status" value="1"/>
</dbReference>
<feature type="compositionally biased region" description="Basic and acidic residues" evidence="1">
    <location>
        <begin position="14"/>
        <end position="28"/>
    </location>
</feature>